<evidence type="ECO:0000313" key="8">
    <source>
        <dbReference type="Proteomes" id="UP000019335"/>
    </source>
</evidence>
<dbReference type="OrthoDB" id="46984at2759"/>
<dbReference type="PANTHER" id="PTHR12265">
    <property type="entry name" value="TRANSMEMBRANE PROTEIN 53"/>
    <property type="match status" value="1"/>
</dbReference>
<keyword evidence="4" id="KW-0472">Membrane</keyword>
<keyword evidence="3" id="KW-1133">Transmembrane helix</keyword>
<dbReference type="PANTHER" id="PTHR12265:SF30">
    <property type="entry name" value="TRANSMEMBRANE PROTEIN 53"/>
    <property type="match status" value="1"/>
</dbReference>
<evidence type="ECO:0000256" key="4">
    <source>
        <dbReference type="ARBA" id="ARBA00023136"/>
    </source>
</evidence>
<dbReference type="AlphaFoldDB" id="W7TJ98"/>
<accession>W7TJ98</accession>
<gene>
    <name evidence="7" type="ORF">Naga_100419g1</name>
</gene>
<evidence type="ECO:0000256" key="3">
    <source>
        <dbReference type="ARBA" id="ARBA00022989"/>
    </source>
</evidence>
<dbReference type="Pfam" id="PF05705">
    <property type="entry name" value="DUF829"/>
    <property type="match status" value="1"/>
</dbReference>
<evidence type="ECO:0000313" key="7">
    <source>
        <dbReference type="EMBL" id="EWM27130.1"/>
    </source>
</evidence>
<evidence type="ECO:0000256" key="1">
    <source>
        <dbReference type="ARBA" id="ARBA00004126"/>
    </source>
</evidence>
<name>W7TJ98_9STRA</name>
<organism evidence="7 8">
    <name type="scientific">Nannochloropsis gaditana</name>
    <dbReference type="NCBI Taxonomy" id="72520"/>
    <lineage>
        <taxon>Eukaryota</taxon>
        <taxon>Sar</taxon>
        <taxon>Stramenopiles</taxon>
        <taxon>Ochrophyta</taxon>
        <taxon>Eustigmatophyceae</taxon>
        <taxon>Eustigmatales</taxon>
        <taxon>Monodopsidaceae</taxon>
        <taxon>Nannochloropsis</taxon>
    </lineage>
</organism>
<evidence type="ECO:0000256" key="5">
    <source>
        <dbReference type="ARBA" id="ARBA00023242"/>
    </source>
</evidence>
<keyword evidence="2" id="KW-0812">Transmembrane</keyword>
<keyword evidence="5" id="KW-0539">Nucleus</keyword>
<reference evidence="7 8" key="1">
    <citation type="journal article" date="2014" name="Mol. Plant">
        <title>Chromosome Scale Genome Assembly and Transcriptome Profiling of Nannochloropsis gaditana in Nitrogen Depletion.</title>
        <authorList>
            <person name="Corteggiani Carpinelli E."/>
            <person name="Telatin A."/>
            <person name="Vitulo N."/>
            <person name="Forcato C."/>
            <person name="D'Angelo M."/>
            <person name="Schiavon R."/>
            <person name="Vezzi A."/>
            <person name="Giacometti G.M."/>
            <person name="Morosinotto T."/>
            <person name="Valle G."/>
        </authorList>
    </citation>
    <scope>NUCLEOTIDE SEQUENCE [LARGE SCALE GENOMIC DNA]</scope>
    <source>
        <strain evidence="7 8">B-31</strain>
    </source>
</reference>
<protein>
    <recommendedName>
        <fullName evidence="9">Transmembrane protein 53</fullName>
    </recommendedName>
</protein>
<dbReference type="EMBL" id="AZIL01000518">
    <property type="protein sequence ID" value="EWM27130.1"/>
    <property type="molecule type" value="Genomic_DNA"/>
</dbReference>
<evidence type="ECO:0000256" key="2">
    <source>
        <dbReference type="ARBA" id="ARBA00022692"/>
    </source>
</evidence>
<keyword evidence="8" id="KW-1185">Reference proteome</keyword>
<comment type="subcellular location">
    <subcellularLocation>
        <location evidence="6">Endomembrane system</location>
        <topology evidence="6">Single-pass membrane protein</topology>
    </subcellularLocation>
    <subcellularLocation>
        <location evidence="1">Nucleus membrane</location>
    </subcellularLocation>
</comment>
<proteinExistence type="predicted"/>
<comment type="caution">
    <text evidence="7">The sequence shown here is derived from an EMBL/GenBank/DDBJ whole genome shotgun (WGS) entry which is preliminary data.</text>
</comment>
<dbReference type="InterPro" id="IPR008547">
    <property type="entry name" value="DUF829_TMEM53"/>
</dbReference>
<sequence>MDEDAVFEDGPSIGRFRVTKLKGLNICPAIDENGASASSEEENGYKVKFVVLLFGWLTCQDKHLRKYAALYHEHFACKVVLRYTVPAGNVLRRKQSEVVRTAEDIMSLIPLFFPRAKVLVHYFSNGGCFVHRRLLLLLNGHYRQRSRRFCCDRRPPNEEHSFSQLAATIFDSCPAAADAQTGAKALSAALRAPFARLATYITIRFGLEVYGLAQCWRYERKYLEHIENDHLLIPSLYIYSDDDTITDAALVERIVTKRKAYFTSQGIVADVMVRTWKVSEPSSHVCHYAHHPDAYRAEVGKFLQAHGLL</sequence>
<evidence type="ECO:0008006" key="9">
    <source>
        <dbReference type="Google" id="ProtNLM"/>
    </source>
</evidence>
<dbReference type="Proteomes" id="UP000019335">
    <property type="component" value="Chromosome 7"/>
</dbReference>
<evidence type="ECO:0000256" key="6">
    <source>
        <dbReference type="ARBA" id="ARBA00037847"/>
    </source>
</evidence>
<dbReference type="GO" id="GO:0031965">
    <property type="term" value="C:nuclear membrane"/>
    <property type="evidence" value="ECO:0007669"/>
    <property type="project" value="UniProtKB-SubCell"/>
</dbReference>